<evidence type="ECO:0000313" key="2">
    <source>
        <dbReference type="EMBL" id="PYC49180.1"/>
    </source>
</evidence>
<dbReference type="AlphaFoldDB" id="A0A2V4NGI2"/>
<keyword evidence="3" id="KW-1185">Reference proteome</keyword>
<feature type="region of interest" description="Disordered" evidence="1">
    <location>
        <begin position="37"/>
        <end position="61"/>
    </location>
</feature>
<dbReference type="Proteomes" id="UP000248012">
    <property type="component" value="Unassembled WGS sequence"/>
</dbReference>
<protein>
    <submittedName>
        <fullName evidence="2">Uncharacterized protein</fullName>
    </submittedName>
</protein>
<comment type="caution">
    <text evidence="2">The sequence shown here is derived from an EMBL/GenBank/DDBJ whole genome shotgun (WGS) entry which is preliminary data.</text>
</comment>
<name>A0A2V4NGI2_9RHOB</name>
<dbReference type="EMBL" id="QFVT01000002">
    <property type="protein sequence ID" value="PYC49180.1"/>
    <property type="molecule type" value="Genomic_DNA"/>
</dbReference>
<gene>
    <name evidence="2" type="ORF">DI396_03845</name>
</gene>
<organism evidence="2 3">
    <name type="scientific">Litorivita pollutaquae</name>
    <dbReference type="NCBI Taxonomy" id="2200892"/>
    <lineage>
        <taxon>Bacteria</taxon>
        <taxon>Pseudomonadati</taxon>
        <taxon>Pseudomonadota</taxon>
        <taxon>Alphaproteobacteria</taxon>
        <taxon>Rhodobacterales</taxon>
        <taxon>Paracoccaceae</taxon>
        <taxon>Litorivita</taxon>
    </lineage>
</organism>
<evidence type="ECO:0000313" key="3">
    <source>
        <dbReference type="Proteomes" id="UP000248012"/>
    </source>
</evidence>
<accession>A0A2V4NGI2</accession>
<proteinExistence type="predicted"/>
<sequence length="61" mass="6204">MSGARFAGFAPVPGVGGRCLVRAGFYRNGRGAPHVRAGAWGGQAGDAPIHTPMQDLGAKAR</sequence>
<reference evidence="2 3" key="1">
    <citation type="submission" date="2018-05" db="EMBL/GenBank/DDBJ databases">
        <title>Oceanovita maritima gen. nov., sp. nov., a marine bacterium in the family Rhodobacteraceae isolated from surface seawater of Lundu port Xiamen, China.</title>
        <authorList>
            <person name="Hetharua B.H."/>
            <person name="Min D."/>
            <person name="Liao H."/>
            <person name="Tian Y."/>
        </authorList>
    </citation>
    <scope>NUCLEOTIDE SEQUENCE [LARGE SCALE GENOMIC DNA]</scope>
    <source>
        <strain evidence="2 3">FSX-11</strain>
    </source>
</reference>
<evidence type="ECO:0000256" key="1">
    <source>
        <dbReference type="SAM" id="MobiDB-lite"/>
    </source>
</evidence>